<dbReference type="Proteomes" id="UP000030748">
    <property type="component" value="Unassembled WGS sequence"/>
</dbReference>
<name>A0A022Q7M2_ERYGU</name>
<dbReference type="EMBL" id="KI632161">
    <property type="protein sequence ID" value="EYU23619.1"/>
    <property type="molecule type" value="Genomic_DNA"/>
</dbReference>
<dbReference type="eggNOG" id="ENOG502S0WN">
    <property type="taxonomic scope" value="Eukaryota"/>
</dbReference>
<organism evidence="1 2">
    <name type="scientific">Erythranthe guttata</name>
    <name type="common">Yellow monkey flower</name>
    <name type="synonym">Mimulus guttatus</name>
    <dbReference type="NCBI Taxonomy" id="4155"/>
    <lineage>
        <taxon>Eukaryota</taxon>
        <taxon>Viridiplantae</taxon>
        <taxon>Streptophyta</taxon>
        <taxon>Embryophyta</taxon>
        <taxon>Tracheophyta</taxon>
        <taxon>Spermatophyta</taxon>
        <taxon>Magnoliopsida</taxon>
        <taxon>eudicotyledons</taxon>
        <taxon>Gunneridae</taxon>
        <taxon>Pentapetalae</taxon>
        <taxon>asterids</taxon>
        <taxon>lamiids</taxon>
        <taxon>Lamiales</taxon>
        <taxon>Phrymaceae</taxon>
        <taxon>Erythranthe</taxon>
    </lineage>
</organism>
<evidence type="ECO:0000313" key="2">
    <source>
        <dbReference type="Proteomes" id="UP000030748"/>
    </source>
</evidence>
<evidence type="ECO:0000313" key="1">
    <source>
        <dbReference type="EMBL" id="EYU23619.1"/>
    </source>
</evidence>
<dbReference type="InterPro" id="IPR044951">
    <property type="entry name" value="SPC24-like"/>
</dbReference>
<dbReference type="PhylomeDB" id="A0A022Q7M2"/>
<dbReference type="AlphaFoldDB" id="A0A022Q7M2"/>
<protein>
    <submittedName>
        <fullName evidence="1">Uncharacterized protein</fullName>
    </submittedName>
</protein>
<accession>A0A022Q7M2</accession>
<sequence>MGEKWRKLDMEELMNYSNNLIQVLKEEKDAFVLNHFLRHTESSQSHWPKHHNQVATSIQDYKRKINACKQEAAVTESDTVADAVLDSLQKVLDEEHQLERKHREDIR</sequence>
<reference evidence="1 2" key="1">
    <citation type="journal article" date="2013" name="Proc. Natl. Acad. Sci. U.S.A.">
        <title>Fine-scale variation in meiotic recombination in Mimulus inferred from population shotgun sequencing.</title>
        <authorList>
            <person name="Hellsten U."/>
            <person name="Wright K.M."/>
            <person name="Jenkins J."/>
            <person name="Shu S."/>
            <person name="Yuan Y."/>
            <person name="Wessler S.R."/>
            <person name="Schmutz J."/>
            <person name="Willis J.H."/>
            <person name="Rokhsar D.S."/>
        </authorList>
    </citation>
    <scope>NUCLEOTIDE SEQUENCE [LARGE SCALE GENOMIC DNA]</scope>
    <source>
        <strain evidence="2">cv. DUN x IM62</strain>
    </source>
</reference>
<dbReference type="PANTHER" id="PTHR35730">
    <property type="entry name" value="KINETOCHORE PROTEIN SPC24 HOMOLOG-RELATED"/>
    <property type="match status" value="1"/>
</dbReference>
<gene>
    <name evidence="1" type="ORF">MIMGU_mgv1a016773mg</name>
</gene>
<dbReference type="GO" id="GO:0051983">
    <property type="term" value="P:regulation of chromosome segregation"/>
    <property type="evidence" value="ECO:0007669"/>
    <property type="project" value="InterPro"/>
</dbReference>
<dbReference type="STRING" id="4155.A0A022Q7M2"/>
<dbReference type="PANTHER" id="PTHR35730:SF2">
    <property type="entry name" value="KINETOCHORE PROTEIN SPC24 HOMOLOG-RELATED"/>
    <property type="match status" value="1"/>
</dbReference>
<proteinExistence type="predicted"/>
<keyword evidence="2" id="KW-1185">Reference proteome</keyword>